<dbReference type="PROSITE" id="PS51375">
    <property type="entry name" value="PPR"/>
    <property type="match status" value="3"/>
</dbReference>
<evidence type="ECO:0000313" key="4">
    <source>
        <dbReference type="EMBL" id="TQE04492.1"/>
    </source>
</evidence>
<dbReference type="AlphaFoldDB" id="A0A540N0C0"/>
<dbReference type="NCBIfam" id="TIGR00756">
    <property type="entry name" value="PPR"/>
    <property type="match status" value="4"/>
</dbReference>
<dbReference type="InterPro" id="IPR002885">
    <property type="entry name" value="PPR_rpt"/>
</dbReference>
<evidence type="ECO:0000313" key="5">
    <source>
        <dbReference type="Proteomes" id="UP000315295"/>
    </source>
</evidence>
<dbReference type="Gene3D" id="1.25.40.10">
    <property type="entry name" value="Tetratricopeptide repeat domain"/>
    <property type="match status" value="2"/>
</dbReference>
<feature type="repeat" description="PPR" evidence="3">
    <location>
        <begin position="47"/>
        <end position="81"/>
    </location>
</feature>
<evidence type="ECO:0008006" key="6">
    <source>
        <dbReference type="Google" id="ProtNLM"/>
    </source>
</evidence>
<feature type="repeat" description="PPR" evidence="3">
    <location>
        <begin position="82"/>
        <end position="116"/>
    </location>
</feature>
<dbReference type="InterPro" id="IPR050872">
    <property type="entry name" value="PPR_P_subfamily"/>
</dbReference>
<keyword evidence="5" id="KW-1185">Reference proteome</keyword>
<dbReference type="PANTHER" id="PTHR46128">
    <property type="entry name" value="MITOCHONDRIAL GROUP I INTRON SPLICING FACTOR CCM1"/>
    <property type="match status" value="1"/>
</dbReference>
<reference evidence="4 5" key="1">
    <citation type="journal article" date="2019" name="G3 (Bethesda)">
        <title>Sequencing of a Wild Apple (Malus baccata) Genome Unravels the Differences Between Cultivated and Wild Apple Species Regarding Disease Resistance and Cold Tolerance.</title>
        <authorList>
            <person name="Chen X."/>
        </authorList>
    </citation>
    <scope>NUCLEOTIDE SEQUENCE [LARGE SCALE GENOMIC DNA]</scope>
    <source>
        <strain evidence="5">cv. Shandingzi</strain>
        <tissue evidence="4">Leaves</tissue>
    </source>
</reference>
<accession>A0A540N0C0</accession>
<comment type="caution">
    <text evidence="4">The sequence shown here is derived from an EMBL/GenBank/DDBJ whole genome shotgun (WGS) entry which is preliminary data.</text>
</comment>
<dbReference type="Proteomes" id="UP000315295">
    <property type="component" value="Unassembled WGS sequence"/>
</dbReference>
<gene>
    <name evidence="4" type="ORF">C1H46_009908</name>
</gene>
<proteinExistence type="inferred from homology"/>
<evidence type="ECO:0000256" key="3">
    <source>
        <dbReference type="PROSITE-ProRule" id="PRU00708"/>
    </source>
</evidence>
<sequence>MEQTMRNGIELDLAAYNTLLNMYCREGKFEAAYKLMDEIENGGLRCDKYTHTIIIDGLCKAGNIIGAEQHLQYMKMIGFRENLVAFNCMIDGLCKAGQIDRAMDLYKSMETKDSFTYTSLVHNLCKAGRFRCASKLMMKCLRDGKKILKATQRAVLDGLRSTGYTDEARKLRWKIQVARILR</sequence>
<comment type="similarity">
    <text evidence="1">Belongs to the PPR family. P subfamily.</text>
</comment>
<evidence type="ECO:0000256" key="2">
    <source>
        <dbReference type="ARBA" id="ARBA00022737"/>
    </source>
</evidence>
<organism evidence="4 5">
    <name type="scientific">Malus baccata</name>
    <name type="common">Siberian crab apple</name>
    <name type="synonym">Pyrus baccata</name>
    <dbReference type="NCBI Taxonomy" id="106549"/>
    <lineage>
        <taxon>Eukaryota</taxon>
        <taxon>Viridiplantae</taxon>
        <taxon>Streptophyta</taxon>
        <taxon>Embryophyta</taxon>
        <taxon>Tracheophyta</taxon>
        <taxon>Spermatophyta</taxon>
        <taxon>Magnoliopsida</taxon>
        <taxon>eudicotyledons</taxon>
        <taxon>Gunneridae</taxon>
        <taxon>Pentapetalae</taxon>
        <taxon>rosids</taxon>
        <taxon>fabids</taxon>
        <taxon>Rosales</taxon>
        <taxon>Rosaceae</taxon>
        <taxon>Amygdaloideae</taxon>
        <taxon>Maleae</taxon>
        <taxon>Malus</taxon>
    </lineage>
</organism>
<protein>
    <recommendedName>
        <fullName evidence="6">Pentacotripeptide-repeat region of PRORP domain-containing protein</fullName>
    </recommendedName>
</protein>
<feature type="repeat" description="PPR" evidence="3">
    <location>
        <begin position="12"/>
        <end position="46"/>
    </location>
</feature>
<dbReference type="STRING" id="106549.A0A540N0C0"/>
<dbReference type="Pfam" id="PF13041">
    <property type="entry name" value="PPR_2"/>
    <property type="match status" value="2"/>
</dbReference>
<dbReference type="InterPro" id="IPR011990">
    <property type="entry name" value="TPR-like_helical_dom_sf"/>
</dbReference>
<keyword evidence="2" id="KW-0677">Repeat</keyword>
<evidence type="ECO:0000256" key="1">
    <source>
        <dbReference type="ARBA" id="ARBA00007626"/>
    </source>
</evidence>
<name>A0A540N0C0_MALBA</name>
<dbReference type="PANTHER" id="PTHR46128:SF307">
    <property type="entry name" value="PENTACOTRIPEPTIDE-REPEAT REGION OF PRORP DOMAIN-CONTAINING PROTEIN"/>
    <property type="match status" value="1"/>
</dbReference>
<dbReference type="EMBL" id="VIEB01000139">
    <property type="protein sequence ID" value="TQE04492.1"/>
    <property type="molecule type" value="Genomic_DNA"/>
</dbReference>